<name>A0A1M6CUH1_9BACE</name>
<dbReference type="Proteomes" id="UP000184192">
    <property type="component" value="Unassembled WGS sequence"/>
</dbReference>
<organism evidence="3 4">
    <name type="scientific">Bacteroides stercorirosoris</name>
    <dbReference type="NCBI Taxonomy" id="871324"/>
    <lineage>
        <taxon>Bacteria</taxon>
        <taxon>Pseudomonadati</taxon>
        <taxon>Bacteroidota</taxon>
        <taxon>Bacteroidia</taxon>
        <taxon>Bacteroidales</taxon>
        <taxon>Bacteroidaceae</taxon>
        <taxon>Bacteroides</taxon>
    </lineage>
</organism>
<dbReference type="Pfam" id="PF18291">
    <property type="entry name" value="HU-HIG"/>
    <property type="match status" value="1"/>
</dbReference>
<evidence type="ECO:0000313" key="4">
    <source>
        <dbReference type="Proteomes" id="UP000184192"/>
    </source>
</evidence>
<dbReference type="Gene3D" id="1.10.10.10">
    <property type="entry name" value="Winged helix-like DNA-binding domain superfamily/Winged helix DNA-binding domain"/>
    <property type="match status" value="1"/>
</dbReference>
<feature type="domain" description="HU" evidence="2">
    <location>
        <begin position="1"/>
        <end position="123"/>
    </location>
</feature>
<dbReference type="Gene3D" id="4.10.520.10">
    <property type="entry name" value="IHF-like DNA-binding proteins"/>
    <property type="match status" value="1"/>
</dbReference>
<keyword evidence="4" id="KW-1185">Reference proteome</keyword>
<dbReference type="GeneID" id="92711292"/>
<dbReference type="eggNOG" id="COG0776">
    <property type="taxonomic scope" value="Bacteria"/>
</dbReference>
<keyword evidence="1 3" id="KW-0238">DNA-binding</keyword>
<gene>
    <name evidence="3" type="ORF">SAMN05444350_10558</name>
</gene>
<protein>
    <submittedName>
        <fullName evidence="3">DNA-binding protein, histone-like, putative</fullName>
    </submittedName>
</protein>
<sequence length="212" mass="24411">MAIVYDWYENPNAEGEPEERGLHPRPLLNGKVSMEKLYYRIHERSSLTVGDVKSAIDTLTQLCGEELREGREVHIEGLGYFAPTLEATQKVTRKTKNKHLKLRLKGISFRPDIRLKAALAGVTATQSKYTRHSLRLSEVEIDMRLKEYFAEHDLLLRIDFQELCGMARTTANNHLQRLQKEGKLMNVGRRAQPIYRPMPGYYGMSRDAAPKR</sequence>
<dbReference type="InterPro" id="IPR010992">
    <property type="entry name" value="IHF-like_DNA-bd_dom_sf"/>
</dbReference>
<proteinExistence type="predicted"/>
<dbReference type="EMBL" id="FQZN01000005">
    <property type="protein sequence ID" value="SHI64735.1"/>
    <property type="molecule type" value="Genomic_DNA"/>
</dbReference>
<dbReference type="RefSeq" id="WP_073312966.1">
    <property type="nucleotide sequence ID" value="NZ_FQZN01000005.1"/>
</dbReference>
<accession>A0A1M6CUH1</accession>
<evidence type="ECO:0000256" key="1">
    <source>
        <dbReference type="ARBA" id="ARBA00023125"/>
    </source>
</evidence>
<dbReference type="GO" id="GO:0003677">
    <property type="term" value="F:DNA binding"/>
    <property type="evidence" value="ECO:0007669"/>
    <property type="project" value="UniProtKB-KW"/>
</dbReference>
<evidence type="ECO:0000259" key="2">
    <source>
        <dbReference type="Pfam" id="PF18291"/>
    </source>
</evidence>
<dbReference type="SUPFAM" id="SSF47729">
    <property type="entry name" value="IHF-like DNA-binding proteins"/>
    <property type="match status" value="1"/>
</dbReference>
<dbReference type="AlphaFoldDB" id="A0A1M6CUH1"/>
<reference evidence="4" key="1">
    <citation type="submission" date="2016-11" db="EMBL/GenBank/DDBJ databases">
        <authorList>
            <person name="Varghese N."/>
            <person name="Submissions S."/>
        </authorList>
    </citation>
    <scope>NUCLEOTIDE SEQUENCE [LARGE SCALE GENOMIC DNA]</scope>
    <source>
        <strain evidence="4">DSM 26884</strain>
    </source>
</reference>
<dbReference type="InterPro" id="IPR041607">
    <property type="entry name" value="HU-HIG"/>
</dbReference>
<evidence type="ECO:0000313" key="3">
    <source>
        <dbReference type="EMBL" id="SHI64735.1"/>
    </source>
</evidence>
<dbReference type="InterPro" id="IPR036388">
    <property type="entry name" value="WH-like_DNA-bd_sf"/>
</dbReference>